<reference evidence="1" key="1">
    <citation type="submission" date="2021-04" db="EMBL/GenBank/DDBJ databases">
        <title>Biosynthetic gene clusters of Dactylosporangioum roseum.</title>
        <authorList>
            <person name="Hartkoorn R.C."/>
            <person name="Beaudoing E."/>
            <person name="Hot D."/>
            <person name="Moureu S."/>
        </authorList>
    </citation>
    <scope>NUCLEOTIDE SEQUENCE</scope>
    <source>
        <strain evidence="1">NRRL B-16295</strain>
    </source>
</reference>
<keyword evidence="2" id="KW-1185">Reference proteome</keyword>
<dbReference type="EMBL" id="CP073721">
    <property type="protein sequence ID" value="UWZ36573.1"/>
    <property type="molecule type" value="Genomic_DNA"/>
</dbReference>
<organism evidence="1 2">
    <name type="scientific">Dactylosporangium roseum</name>
    <dbReference type="NCBI Taxonomy" id="47989"/>
    <lineage>
        <taxon>Bacteria</taxon>
        <taxon>Bacillati</taxon>
        <taxon>Actinomycetota</taxon>
        <taxon>Actinomycetes</taxon>
        <taxon>Micromonosporales</taxon>
        <taxon>Micromonosporaceae</taxon>
        <taxon>Dactylosporangium</taxon>
    </lineage>
</organism>
<name>A0ABY5Z766_9ACTN</name>
<evidence type="ECO:0000313" key="2">
    <source>
        <dbReference type="Proteomes" id="UP001058271"/>
    </source>
</evidence>
<sequence>MPHADGNMRPVKETAGVLLRILLLAPGPRVPVDGAAAVMRIAKAGFGQYVAQLRHALGNDELVDRSGGVVQYTGDRTQSDAAIIERKHDEILKAIDGDEVITAALAARILPTLLEIRGLYVGNPAMGLSGFQLADVPPDCQQWAIELDDVTSDWMQRWSSVQLMLADCLMLTSPGRTTGRSLLKELLKIARNPDPAEEVFPRLLKAAGMSGDVRQHRNAWDLTQRFYEHEQMEFPPELEELAPTVQKIANTPWAPHRARPLQHPLEYGSGTDDAIHDIARLLGITSVLKLRGAEVEPAECIERTTRRLYFSGVLASKWVCDAGVRSDFERLLTRLDSAEGDGSDVRFLIIDPDGDAYNQLYQLRGGRLSKESVPLLQELAVRHRSFRVRVVNALPAFRIVVIDDDFVTFSPYAIEGERYATSKLGWEAPHVMLDPLAPYPLADAFRLYFEERWASANDLDLSRNLPRRSTR</sequence>
<evidence type="ECO:0000313" key="1">
    <source>
        <dbReference type="EMBL" id="UWZ36573.1"/>
    </source>
</evidence>
<protein>
    <submittedName>
        <fullName evidence="1">Uncharacterized protein</fullName>
    </submittedName>
</protein>
<dbReference type="RefSeq" id="WP_260725911.1">
    <property type="nucleotide sequence ID" value="NZ_BAAABS010000026.1"/>
</dbReference>
<accession>A0ABY5Z766</accession>
<gene>
    <name evidence="1" type="ORF">Drose_37130</name>
</gene>
<dbReference type="Proteomes" id="UP001058271">
    <property type="component" value="Chromosome"/>
</dbReference>
<proteinExistence type="predicted"/>